<protein>
    <submittedName>
        <fullName evidence="1">Uncharacterized protein</fullName>
    </submittedName>
</protein>
<dbReference type="Proteomes" id="UP000702209">
    <property type="component" value="Unassembled WGS sequence"/>
</dbReference>
<comment type="caution">
    <text evidence="1">The sequence shown here is derived from an EMBL/GenBank/DDBJ whole genome shotgun (WGS) entry which is preliminary data.</text>
</comment>
<accession>A0ABS0CW20</accession>
<dbReference type="RefSeq" id="WP_195132035.1">
    <property type="nucleotide sequence ID" value="NZ_JADLQX010000021.1"/>
</dbReference>
<organism evidence="1 2">
    <name type="scientific">Nocardia amamiensis</name>
    <dbReference type="NCBI Taxonomy" id="404578"/>
    <lineage>
        <taxon>Bacteria</taxon>
        <taxon>Bacillati</taxon>
        <taxon>Actinomycetota</taxon>
        <taxon>Actinomycetes</taxon>
        <taxon>Mycobacteriales</taxon>
        <taxon>Nocardiaceae</taxon>
        <taxon>Nocardia</taxon>
    </lineage>
</organism>
<proteinExistence type="predicted"/>
<gene>
    <name evidence="1" type="ORF">IU459_25130</name>
</gene>
<evidence type="ECO:0000313" key="2">
    <source>
        <dbReference type="Proteomes" id="UP000702209"/>
    </source>
</evidence>
<dbReference type="EMBL" id="JADLQX010000021">
    <property type="protein sequence ID" value="MBF6300803.1"/>
    <property type="molecule type" value="Genomic_DNA"/>
</dbReference>
<evidence type="ECO:0000313" key="1">
    <source>
        <dbReference type="EMBL" id="MBF6300803.1"/>
    </source>
</evidence>
<keyword evidence="2" id="KW-1185">Reference proteome</keyword>
<name>A0ABS0CW20_9NOCA</name>
<sequence>MTETLRALVGGTGPDWEIRELQRRAEPDLLMICAHDPSMFEHARATQ</sequence>
<reference evidence="1 2" key="1">
    <citation type="submission" date="2020-10" db="EMBL/GenBank/DDBJ databases">
        <title>Identification of Nocardia species via Next-generation sequencing and recognition of intraspecies genetic diversity.</title>
        <authorList>
            <person name="Li P."/>
            <person name="Li P."/>
            <person name="Lu B."/>
        </authorList>
    </citation>
    <scope>NUCLEOTIDE SEQUENCE [LARGE SCALE GENOMIC DNA]</scope>
    <source>
        <strain evidence="1 2">BJ06-0157</strain>
    </source>
</reference>